<proteinExistence type="predicted"/>
<reference evidence="1 2" key="1">
    <citation type="journal article" date="2019" name="Int. J. Syst. Evol. Microbiol.">
        <title>The Global Catalogue of Microorganisms (GCM) 10K type strain sequencing project: providing services to taxonomists for standard genome sequencing and annotation.</title>
        <authorList>
            <consortium name="The Broad Institute Genomics Platform"/>
            <consortium name="The Broad Institute Genome Sequencing Center for Infectious Disease"/>
            <person name="Wu L."/>
            <person name="Ma J."/>
        </authorList>
    </citation>
    <scope>NUCLEOTIDE SEQUENCE [LARGE SCALE GENOMIC DNA]</scope>
    <source>
        <strain evidence="1 2">JCM 5062</strain>
    </source>
</reference>
<name>A0ABN3L1V9_9ACTN</name>
<comment type="caution">
    <text evidence="1">The sequence shown here is derived from an EMBL/GenBank/DDBJ whole genome shotgun (WGS) entry which is preliminary data.</text>
</comment>
<evidence type="ECO:0000313" key="2">
    <source>
        <dbReference type="Proteomes" id="UP001499942"/>
    </source>
</evidence>
<sequence length="59" mass="6610">MATAMSGTRFCLHCDEPIMSEAERVEAPICDSGARPDAWRHPWCGPAQAPHVRRSPYTR</sequence>
<keyword evidence="2" id="KW-1185">Reference proteome</keyword>
<dbReference type="EMBL" id="BAAASR010000002">
    <property type="protein sequence ID" value="GAA2476224.1"/>
    <property type="molecule type" value="Genomic_DNA"/>
</dbReference>
<evidence type="ECO:0000313" key="1">
    <source>
        <dbReference type="EMBL" id="GAA2476224.1"/>
    </source>
</evidence>
<protein>
    <recommendedName>
        <fullName evidence="3">PARP-type domain-containing protein</fullName>
    </recommendedName>
</protein>
<dbReference type="Proteomes" id="UP001499942">
    <property type="component" value="Unassembled WGS sequence"/>
</dbReference>
<accession>A0ABN3L1V9</accession>
<gene>
    <name evidence="1" type="ORF">GCM10010393_02680</name>
</gene>
<evidence type="ECO:0008006" key="3">
    <source>
        <dbReference type="Google" id="ProtNLM"/>
    </source>
</evidence>
<organism evidence="1 2">
    <name type="scientific">Streptomyces gobitricini</name>
    <dbReference type="NCBI Taxonomy" id="68211"/>
    <lineage>
        <taxon>Bacteria</taxon>
        <taxon>Bacillati</taxon>
        <taxon>Actinomycetota</taxon>
        <taxon>Actinomycetes</taxon>
        <taxon>Kitasatosporales</taxon>
        <taxon>Streptomycetaceae</taxon>
        <taxon>Streptomyces</taxon>
    </lineage>
</organism>